<feature type="compositionally biased region" description="Basic and acidic residues" evidence="4">
    <location>
        <begin position="106"/>
        <end position="115"/>
    </location>
</feature>
<keyword evidence="2" id="KW-0717">Septation</keyword>
<dbReference type="Gene3D" id="3.30.1120.40">
    <property type="entry name" value="Stage V sporulation protein G"/>
    <property type="match status" value="1"/>
</dbReference>
<dbReference type="InterPro" id="IPR007170">
    <property type="entry name" value="SpoVG"/>
</dbReference>
<sequence length="146" mass="16738">MTTWERGKQGVGMEECKVEITEIRVRPMREREGRLKAYVTLTFDNEFAIRDVKVIDGKRGLFVAMPSRKVREKCPECGFENEIRSKFCNRCGKEIPPVPAATESEAASKSEHRDLAHPITSQCREYIQEKVLEAYEAEISRSEPVS</sequence>
<dbReference type="EMBL" id="NDHY01000003">
    <property type="protein sequence ID" value="RII00535.1"/>
    <property type="molecule type" value="Genomic_DNA"/>
</dbReference>
<evidence type="ECO:0000256" key="2">
    <source>
        <dbReference type="ARBA" id="ARBA00023210"/>
    </source>
</evidence>
<evidence type="ECO:0000313" key="5">
    <source>
        <dbReference type="EMBL" id="RII00535.1"/>
    </source>
</evidence>
<proteinExistence type="predicted"/>
<reference evidence="5 6" key="1">
    <citation type="submission" date="2018-08" db="EMBL/GenBank/DDBJ databases">
        <title>Draft genome of candidate division NPL-UPA2 bacterium Unc8 that adapted to ultra-basic serpentinizing groundwater.</title>
        <authorList>
            <person name="Ishii S."/>
            <person name="Suzuki S."/>
            <person name="Nealson K.H."/>
        </authorList>
    </citation>
    <scope>NUCLEOTIDE SEQUENCE [LARGE SCALE GENOMIC DNA]</scope>
    <source>
        <strain evidence="5">Unc8</strain>
    </source>
</reference>
<comment type="caution">
    <text evidence="5">The sequence shown here is derived from an EMBL/GenBank/DDBJ whole genome shotgun (WGS) entry which is preliminary data.</text>
</comment>
<gene>
    <name evidence="5" type="ORF">B9J77_02060</name>
</gene>
<dbReference type="AlphaFoldDB" id="A0A399FVT0"/>
<feature type="region of interest" description="Disordered" evidence="4">
    <location>
        <begin position="96"/>
        <end position="115"/>
    </location>
</feature>
<keyword evidence="1" id="KW-0132">Cell division</keyword>
<protein>
    <submittedName>
        <fullName evidence="5">Zinc-ribbon domain-containing protein</fullName>
    </submittedName>
</protein>
<evidence type="ECO:0000313" key="6">
    <source>
        <dbReference type="Proteomes" id="UP000266287"/>
    </source>
</evidence>
<dbReference type="Pfam" id="PF04026">
    <property type="entry name" value="SpoVG"/>
    <property type="match status" value="1"/>
</dbReference>
<keyword evidence="3" id="KW-0131">Cell cycle</keyword>
<name>A0A399FVT0_UNCN2</name>
<dbReference type="Proteomes" id="UP000266287">
    <property type="component" value="Unassembled WGS sequence"/>
</dbReference>
<dbReference type="GO" id="GO:0030435">
    <property type="term" value="P:sporulation resulting in formation of a cellular spore"/>
    <property type="evidence" value="ECO:0007669"/>
    <property type="project" value="InterPro"/>
</dbReference>
<organism evidence="5 6">
    <name type="scientific">candidate division NPL-UPA2 bacterium Unc8</name>
    <dbReference type="NCBI Taxonomy" id="1980939"/>
    <lineage>
        <taxon>Bacteria</taxon>
    </lineage>
</organism>
<dbReference type="GO" id="GO:0000917">
    <property type="term" value="P:division septum assembly"/>
    <property type="evidence" value="ECO:0007669"/>
    <property type="project" value="UniProtKB-KW"/>
</dbReference>
<evidence type="ECO:0000256" key="1">
    <source>
        <dbReference type="ARBA" id="ARBA00022618"/>
    </source>
</evidence>
<dbReference type="InterPro" id="IPR036751">
    <property type="entry name" value="SpoVG_sf"/>
</dbReference>
<dbReference type="SUPFAM" id="SSF160537">
    <property type="entry name" value="SpoVG-like"/>
    <property type="match status" value="1"/>
</dbReference>
<accession>A0A399FVT0</accession>
<evidence type="ECO:0000256" key="4">
    <source>
        <dbReference type="SAM" id="MobiDB-lite"/>
    </source>
</evidence>
<dbReference type="PANTHER" id="PTHR38429">
    <property type="entry name" value="SEPTATION PROTEIN SPOVG-RELATED"/>
    <property type="match status" value="1"/>
</dbReference>
<dbReference type="PANTHER" id="PTHR38429:SF1">
    <property type="entry name" value="SEPTATION PROTEIN SPOVG-RELATED"/>
    <property type="match status" value="1"/>
</dbReference>
<evidence type="ECO:0000256" key="3">
    <source>
        <dbReference type="ARBA" id="ARBA00023306"/>
    </source>
</evidence>